<gene>
    <name evidence="1" type="ORF">ABID43_003998</name>
</gene>
<comment type="caution">
    <text evidence="1">The sequence shown here is derived from an EMBL/GenBank/DDBJ whole genome shotgun (WGS) entry which is preliminary data.</text>
</comment>
<sequence length="110" mass="11199">MALIGRGAGSGMAAHLITEKDPMMLKMLAPVALVAGLALPASASPLIQDAVSNGSDGARIIQVYGGCGPYGHRGPYGGCRTGGQWGGYVRGASCPAGFHIGPYGRRCWPN</sequence>
<name>A0ABV2L9B5_9HYPH</name>
<dbReference type="InterPro" id="IPR058110">
    <property type="entry name" value="GCG_CRPN_dom"/>
</dbReference>
<proteinExistence type="predicted"/>
<dbReference type="NCBIfam" id="NF047412">
    <property type="entry name" value="sig_GCG_CRPN_rpt"/>
    <property type="match status" value="1"/>
</dbReference>
<reference evidence="1 2" key="1">
    <citation type="submission" date="2024-06" db="EMBL/GenBank/DDBJ databases">
        <title>Genomic Encyclopedia of Type Strains, Phase IV (KMG-IV): sequencing the most valuable type-strain genomes for metagenomic binning, comparative biology and taxonomic classification.</title>
        <authorList>
            <person name="Goeker M."/>
        </authorList>
    </citation>
    <scope>NUCLEOTIDE SEQUENCE [LARGE SCALE GENOMIC DNA]</scope>
    <source>
        <strain evidence="1 2">DSM 21331</strain>
    </source>
</reference>
<accession>A0ABV2L9B5</accession>
<organism evidence="1 2">
    <name type="scientific">Methylobacterium goesingense</name>
    <dbReference type="NCBI Taxonomy" id="243690"/>
    <lineage>
        <taxon>Bacteria</taxon>
        <taxon>Pseudomonadati</taxon>
        <taxon>Pseudomonadota</taxon>
        <taxon>Alphaproteobacteria</taxon>
        <taxon>Hyphomicrobiales</taxon>
        <taxon>Methylobacteriaceae</taxon>
        <taxon>Methylobacterium</taxon>
    </lineage>
</organism>
<dbReference type="EMBL" id="JBEPMM010000015">
    <property type="protein sequence ID" value="MET3694436.1"/>
    <property type="molecule type" value="Genomic_DNA"/>
</dbReference>
<protein>
    <submittedName>
        <fullName evidence="1">Uncharacterized protein</fullName>
    </submittedName>
</protein>
<dbReference type="Proteomes" id="UP001549145">
    <property type="component" value="Unassembled WGS sequence"/>
</dbReference>
<evidence type="ECO:0000313" key="2">
    <source>
        <dbReference type="Proteomes" id="UP001549145"/>
    </source>
</evidence>
<keyword evidence="2" id="KW-1185">Reference proteome</keyword>
<evidence type="ECO:0000313" key="1">
    <source>
        <dbReference type="EMBL" id="MET3694436.1"/>
    </source>
</evidence>